<feature type="compositionally biased region" description="Low complexity" evidence="5">
    <location>
        <begin position="18"/>
        <end position="32"/>
    </location>
</feature>
<evidence type="ECO:0000313" key="8">
    <source>
        <dbReference type="Proteomes" id="UP000593571"/>
    </source>
</evidence>
<dbReference type="PROSITE" id="PS50119">
    <property type="entry name" value="ZF_BBOX"/>
    <property type="match status" value="1"/>
</dbReference>
<evidence type="ECO:0000256" key="4">
    <source>
        <dbReference type="PROSITE-ProRule" id="PRU00024"/>
    </source>
</evidence>
<keyword evidence="2 4" id="KW-0863">Zinc-finger</keyword>
<dbReference type="SUPFAM" id="SSF57845">
    <property type="entry name" value="B-box zinc-binding domain"/>
    <property type="match status" value="1"/>
</dbReference>
<sequence length="267" mass="28744">MAELDLMAPGPLPGIPAHSLAALSSDSGSASPAEEDMGSLGSPQGEIEGEGTSTALQGGPGVEGEEEILCDFCLGASRVRAVKSCLTCMVNYCEEHLRPHQENSKLHSHQLTEPVKDRDLRTCPAHHSPLVAFCCSDRQCICQECGQGEHRGHTSVSLEVARRDKEAELQATQLDLERKLKLNENAIARLQANHKSVLVRLVWVTCQVSVHLAAATGSARPIGIVGHGCRPIFHVHGLLGVSQKMRIIGTDTIGYTTRWHNLVIGIC</sequence>
<dbReference type="PANTHER" id="PTHR25465">
    <property type="entry name" value="B-BOX DOMAIN CONTAINING"/>
    <property type="match status" value="1"/>
</dbReference>
<keyword evidence="3" id="KW-0862">Zinc</keyword>
<evidence type="ECO:0000259" key="6">
    <source>
        <dbReference type="PROSITE" id="PS50119"/>
    </source>
</evidence>
<evidence type="ECO:0000256" key="3">
    <source>
        <dbReference type="ARBA" id="ARBA00022833"/>
    </source>
</evidence>
<evidence type="ECO:0000313" key="7">
    <source>
        <dbReference type="EMBL" id="KAF6459500.1"/>
    </source>
</evidence>
<accession>A0A7J8GHU5</accession>
<gene>
    <name evidence="7" type="ORF">HJG63_019846</name>
</gene>
<protein>
    <submittedName>
        <fullName evidence="7">Tripartite motif containing 16 like</fullName>
    </submittedName>
</protein>
<dbReference type="AlphaFoldDB" id="A0A7J8GHU5"/>
<name>A0A7J8GHU5_ROUAE</name>
<comment type="caution">
    <text evidence="7">The sequence shown here is derived from an EMBL/GenBank/DDBJ whole genome shotgun (WGS) entry which is preliminary data.</text>
</comment>
<evidence type="ECO:0000256" key="1">
    <source>
        <dbReference type="ARBA" id="ARBA00022723"/>
    </source>
</evidence>
<feature type="region of interest" description="Disordered" evidence="5">
    <location>
        <begin position="18"/>
        <end position="60"/>
    </location>
</feature>
<dbReference type="Gene3D" id="4.10.830.40">
    <property type="match status" value="1"/>
</dbReference>
<feature type="domain" description="B box-type" evidence="6">
    <location>
        <begin position="118"/>
        <end position="158"/>
    </location>
</feature>
<dbReference type="InterPro" id="IPR000315">
    <property type="entry name" value="Znf_B-box"/>
</dbReference>
<dbReference type="Pfam" id="PF00643">
    <property type="entry name" value="zf-B_box"/>
    <property type="match status" value="1"/>
</dbReference>
<evidence type="ECO:0000256" key="5">
    <source>
        <dbReference type="SAM" id="MobiDB-lite"/>
    </source>
</evidence>
<dbReference type="GO" id="GO:0008270">
    <property type="term" value="F:zinc ion binding"/>
    <property type="evidence" value="ECO:0007669"/>
    <property type="project" value="UniProtKB-KW"/>
</dbReference>
<dbReference type="PANTHER" id="PTHR25465:SF10">
    <property type="entry name" value="TRIPARTITE MOTIF-CONTAINING PROTEIN 16-RELATED"/>
    <property type="match status" value="1"/>
</dbReference>
<dbReference type="SMART" id="SM00336">
    <property type="entry name" value="BBOX"/>
    <property type="match status" value="1"/>
</dbReference>
<reference evidence="7 8" key="1">
    <citation type="journal article" date="2020" name="Nature">
        <title>Six reference-quality genomes reveal evolution of bat adaptations.</title>
        <authorList>
            <person name="Jebb D."/>
            <person name="Huang Z."/>
            <person name="Pippel M."/>
            <person name="Hughes G.M."/>
            <person name="Lavrichenko K."/>
            <person name="Devanna P."/>
            <person name="Winkler S."/>
            <person name="Jermiin L.S."/>
            <person name="Skirmuntt E.C."/>
            <person name="Katzourakis A."/>
            <person name="Burkitt-Gray L."/>
            <person name="Ray D.A."/>
            <person name="Sullivan K.A.M."/>
            <person name="Roscito J.G."/>
            <person name="Kirilenko B.M."/>
            <person name="Davalos L.M."/>
            <person name="Corthals A.P."/>
            <person name="Power M.L."/>
            <person name="Jones G."/>
            <person name="Ransome R.D."/>
            <person name="Dechmann D.K.N."/>
            <person name="Locatelli A.G."/>
            <person name="Puechmaille S.J."/>
            <person name="Fedrigo O."/>
            <person name="Jarvis E.D."/>
            <person name="Hiller M."/>
            <person name="Vernes S.C."/>
            <person name="Myers E.W."/>
            <person name="Teeling E.C."/>
        </authorList>
    </citation>
    <scope>NUCLEOTIDE SEQUENCE [LARGE SCALE GENOMIC DNA]</scope>
    <source>
        <strain evidence="7">MRouAeg1</strain>
        <tissue evidence="7">Muscle</tissue>
    </source>
</reference>
<dbReference type="Proteomes" id="UP000593571">
    <property type="component" value="Unassembled WGS sequence"/>
</dbReference>
<dbReference type="CDD" id="cd19769">
    <property type="entry name" value="Bbox2_TRIM16-like"/>
    <property type="match status" value="1"/>
</dbReference>
<keyword evidence="1" id="KW-0479">Metal-binding</keyword>
<dbReference type="InterPro" id="IPR051051">
    <property type="entry name" value="E3_ubiq-ligase_TRIM/RNF"/>
</dbReference>
<dbReference type="EMBL" id="JACASE010000006">
    <property type="protein sequence ID" value="KAF6459500.1"/>
    <property type="molecule type" value="Genomic_DNA"/>
</dbReference>
<dbReference type="Gene3D" id="3.30.160.60">
    <property type="entry name" value="Classic Zinc Finger"/>
    <property type="match status" value="1"/>
</dbReference>
<organism evidence="7 8">
    <name type="scientific">Rousettus aegyptiacus</name>
    <name type="common">Egyptian fruit bat</name>
    <name type="synonym">Pteropus aegyptiacus</name>
    <dbReference type="NCBI Taxonomy" id="9407"/>
    <lineage>
        <taxon>Eukaryota</taxon>
        <taxon>Metazoa</taxon>
        <taxon>Chordata</taxon>
        <taxon>Craniata</taxon>
        <taxon>Vertebrata</taxon>
        <taxon>Euteleostomi</taxon>
        <taxon>Mammalia</taxon>
        <taxon>Eutheria</taxon>
        <taxon>Laurasiatheria</taxon>
        <taxon>Chiroptera</taxon>
        <taxon>Yinpterochiroptera</taxon>
        <taxon>Pteropodoidea</taxon>
        <taxon>Pteropodidae</taxon>
        <taxon>Rousettinae</taxon>
        <taxon>Rousettus</taxon>
    </lineage>
</organism>
<keyword evidence="8" id="KW-1185">Reference proteome</keyword>
<evidence type="ECO:0000256" key="2">
    <source>
        <dbReference type="ARBA" id="ARBA00022771"/>
    </source>
</evidence>
<proteinExistence type="predicted"/>
<dbReference type="Pfam" id="PF22586">
    <property type="entry name" value="ANCHR-like_BBOX"/>
    <property type="match status" value="1"/>
</dbReference>